<dbReference type="InParanoid" id="D2W3K3"/>
<gene>
    <name evidence="2" type="ORF">NAEGRDRAFT_82239</name>
</gene>
<evidence type="ECO:0000313" key="2">
    <source>
        <dbReference type="EMBL" id="EFC36326.1"/>
    </source>
</evidence>
<reference evidence="2 3" key="1">
    <citation type="journal article" date="2010" name="Cell">
        <title>The genome of Naegleria gruberi illuminates early eukaryotic versatility.</title>
        <authorList>
            <person name="Fritz-Laylin L.K."/>
            <person name="Prochnik S.E."/>
            <person name="Ginger M.L."/>
            <person name="Dacks J.B."/>
            <person name="Carpenter M.L."/>
            <person name="Field M.C."/>
            <person name="Kuo A."/>
            <person name="Paredez A."/>
            <person name="Chapman J."/>
            <person name="Pham J."/>
            <person name="Shu S."/>
            <person name="Neupane R."/>
            <person name="Cipriano M."/>
            <person name="Mancuso J."/>
            <person name="Tu H."/>
            <person name="Salamov A."/>
            <person name="Lindquist E."/>
            <person name="Shapiro H."/>
            <person name="Lucas S."/>
            <person name="Grigoriev I.V."/>
            <person name="Cande W.Z."/>
            <person name="Fulton C."/>
            <person name="Rokhsar D.S."/>
            <person name="Dawson S.C."/>
        </authorList>
    </citation>
    <scope>NUCLEOTIDE SEQUENCE [LARGE SCALE GENOMIC DNA]</scope>
    <source>
        <strain evidence="2 3">NEG-M</strain>
    </source>
</reference>
<dbReference type="Proteomes" id="UP000006671">
    <property type="component" value="Unassembled WGS sequence"/>
</dbReference>
<keyword evidence="3" id="KW-1185">Reference proteome</keyword>
<organism evidence="3">
    <name type="scientific">Naegleria gruberi</name>
    <name type="common">Amoeba</name>
    <dbReference type="NCBI Taxonomy" id="5762"/>
    <lineage>
        <taxon>Eukaryota</taxon>
        <taxon>Discoba</taxon>
        <taxon>Heterolobosea</taxon>
        <taxon>Tetramitia</taxon>
        <taxon>Eutetramitia</taxon>
        <taxon>Vahlkampfiidae</taxon>
        <taxon>Naegleria</taxon>
    </lineage>
</organism>
<evidence type="ECO:0000256" key="1">
    <source>
        <dbReference type="SAM" id="MobiDB-lite"/>
    </source>
</evidence>
<dbReference type="VEuPathDB" id="AmoebaDB:NAEGRDRAFT_82239"/>
<feature type="compositionally biased region" description="Low complexity" evidence="1">
    <location>
        <begin position="136"/>
        <end position="150"/>
    </location>
</feature>
<dbReference type="AlphaFoldDB" id="D2W3K3"/>
<proteinExistence type="predicted"/>
<feature type="region of interest" description="Disordered" evidence="1">
    <location>
        <begin position="132"/>
        <end position="155"/>
    </location>
</feature>
<name>D2W3K3_NAEGR</name>
<dbReference type="GeneID" id="8847610"/>
<dbReference type="KEGG" id="ngr:NAEGRDRAFT_82239"/>
<dbReference type="RefSeq" id="XP_002669070.1">
    <property type="nucleotide sequence ID" value="XM_002669024.1"/>
</dbReference>
<sequence>MSTTHLFNTLNNSANRYRHTSPHSIMMMSTNNILHSSPSTLSNNTFPITKVIKNNAVPHTQQSKITKPSKTKKATYLEGFDTVSFTANQSMFGVTRKRKSKPIEYEQVLNFGCIAPPSSENSVIPRKMRQSLDNYSSVSSTSSTTTSNERTSPRIVRTSISIRELLN</sequence>
<accession>D2W3K3</accession>
<evidence type="ECO:0000313" key="3">
    <source>
        <dbReference type="Proteomes" id="UP000006671"/>
    </source>
</evidence>
<protein>
    <submittedName>
        <fullName evidence="2">Predicted protein</fullName>
    </submittedName>
</protein>
<dbReference type="EMBL" id="GG738932">
    <property type="protein sequence ID" value="EFC36326.1"/>
    <property type="molecule type" value="Genomic_DNA"/>
</dbReference>